<dbReference type="AlphaFoldDB" id="A0A9W5UP46"/>
<dbReference type="EMBL" id="BOPD01000007">
    <property type="protein sequence ID" value="GIJ31873.1"/>
    <property type="molecule type" value="Genomic_DNA"/>
</dbReference>
<protein>
    <submittedName>
        <fullName evidence="1">Uncharacterized protein</fullName>
    </submittedName>
</protein>
<dbReference type="Proteomes" id="UP000607311">
    <property type="component" value="Unassembled WGS sequence"/>
</dbReference>
<name>A0A9W5UP46_9ACTN</name>
<comment type="caution">
    <text evidence="1">The sequence shown here is derived from an EMBL/GenBank/DDBJ whole genome shotgun (WGS) entry which is preliminary data.</text>
</comment>
<reference evidence="1" key="1">
    <citation type="submission" date="2021-01" db="EMBL/GenBank/DDBJ databases">
        <title>Whole genome shotgun sequence of Verrucosispora sediminis NBRC 107745.</title>
        <authorList>
            <person name="Komaki H."/>
            <person name="Tamura T."/>
        </authorList>
    </citation>
    <scope>NUCLEOTIDE SEQUENCE</scope>
    <source>
        <strain evidence="1">NBRC 107745</strain>
    </source>
</reference>
<sequence>MVCGLLVVLLAGCPAAGGETGEPDPVSLVWQRVQLPSPDGPGRIVVRDLAVCAGRWYAAGAVADGAGAARPAAWSSRDGALWTPVPVVADSYYGRRSVLFSIACRDGRAAAVGGKVGGAHGNPRVSTWWQRGDGTLVEVAASFELYGGPKAVNVSRLAAGPAGWLIVGNRASGAAAWVSPDAAEFTLIEGAPELSTDEQGVTWAFDAVAGSSGWLAVGGLLVPGRIDRDPVAWTSADGRGWRRTVLAGTEAYEEMQRVVLVDGAPVGVGLRGRGFGAWRQEPTGWTAAGGFGGVAGGVPSVGGLAAGAGRIVAVVSDGERYGGWLSDDRGDRWRVVELPVPAPVGADRSVSLAADDKRWLLAVDDGSATSLWGAQFPATPQ</sequence>
<accession>A0A9W5UP46</accession>
<keyword evidence="2" id="KW-1185">Reference proteome</keyword>
<organism evidence="1 2">
    <name type="scientific">Micromonospora sediminimaris</name>
    <dbReference type="NCBI Taxonomy" id="547162"/>
    <lineage>
        <taxon>Bacteria</taxon>
        <taxon>Bacillati</taxon>
        <taxon>Actinomycetota</taxon>
        <taxon>Actinomycetes</taxon>
        <taxon>Micromonosporales</taxon>
        <taxon>Micromonosporaceae</taxon>
        <taxon>Micromonospora</taxon>
    </lineage>
</organism>
<gene>
    <name evidence="1" type="ORF">Vse01_10210</name>
</gene>
<evidence type="ECO:0000313" key="1">
    <source>
        <dbReference type="EMBL" id="GIJ31873.1"/>
    </source>
</evidence>
<proteinExistence type="predicted"/>
<evidence type="ECO:0000313" key="2">
    <source>
        <dbReference type="Proteomes" id="UP000607311"/>
    </source>
</evidence>